<dbReference type="Proteomes" id="UP000789366">
    <property type="component" value="Unassembled WGS sequence"/>
</dbReference>
<comment type="caution">
    <text evidence="1">The sequence shown here is derived from an EMBL/GenBank/DDBJ whole genome shotgun (WGS) entry which is preliminary data.</text>
</comment>
<name>A0ACA9RDT0_9GLOM</name>
<dbReference type="EMBL" id="CAJVPW010066433">
    <property type="protein sequence ID" value="CAG8788154.1"/>
    <property type="molecule type" value="Genomic_DNA"/>
</dbReference>
<feature type="non-terminal residue" evidence="1">
    <location>
        <position position="1"/>
    </location>
</feature>
<gene>
    <name evidence="1" type="ORF">SPELUC_LOCUS16984</name>
</gene>
<organism evidence="1 2">
    <name type="scientific">Cetraspora pellucida</name>
    <dbReference type="NCBI Taxonomy" id="1433469"/>
    <lineage>
        <taxon>Eukaryota</taxon>
        <taxon>Fungi</taxon>
        <taxon>Fungi incertae sedis</taxon>
        <taxon>Mucoromycota</taxon>
        <taxon>Glomeromycotina</taxon>
        <taxon>Glomeromycetes</taxon>
        <taxon>Diversisporales</taxon>
        <taxon>Gigasporaceae</taxon>
        <taxon>Cetraspora</taxon>
    </lineage>
</organism>
<proteinExistence type="predicted"/>
<reference evidence="1" key="1">
    <citation type="submission" date="2021-06" db="EMBL/GenBank/DDBJ databases">
        <authorList>
            <person name="Kallberg Y."/>
            <person name="Tangrot J."/>
            <person name="Rosling A."/>
        </authorList>
    </citation>
    <scope>NUCLEOTIDE SEQUENCE</scope>
    <source>
        <strain evidence="1">28 12/20/2015</strain>
    </source>
</reference>
<protein>
    <submittedName>
        <fullName evidence="1">3130_t:CDS:1</fullName>
    </submittedName>
</protein>
<evidence type="ECO:0000313" key="1">
    <source>
        <dbReference type="EMBL" id="CAG8788154.1"/>
    </source>
</evidence>
<keyword evidence="2" id="KW-1185">Reference proteome</keyword>
<accession>A0ACA9RDT0</accession>
<feature type="non-terminal residue" evidence="1">
    <location>
        <position position="151"/>
    </location>
</feature>
<sequence length="151" mass="17790">LIQKVDINEIIIDSTYKTNNQKFELFSVIVNCGGYGVPLAYLYINTFTAPKDLLKDPKNKTHFRLQVLREFFLRLRNEDILLIFILMDKDTGQIIATQEAWSGKTKIQLCLWHIKSKEANELFDFIDIYWVPKEDQNNLYSEENINEILNI</sequence>
<evidence type="ECO:0000313" key="2">
    <source>
        <dbReference type="Proteomes" id="UP000789366"/>
    </source>
</evidence>